<evidence type="ECO:0000256" key="1">
    <source>
        <dbReference type="SAM" id="MobiDB-lite"/>
    </source>
</evidence>
<feature type="domain" description="DUF7869" evidence="2">
    <location>
        <begin position="158"/>
        <end position="315"/>
    </location>
</feature>
<dbReference type="AlphaFoldDB" id="A0A922SAE1"/>
<feature type="region of interest" description="Disordered" evidence="1">
    <location>
        <begin position="447"/>
        <end position="470"/>
    </location>
</feature>
<dbReference type="PANTHER" id="PTHR10773">
    <property type="entry name" value="DNA-DIRECTED RNA POLYMERASES I, II, AND III SUBUNIT RPABC2"/>
    <property type="match status" value="1"/>
</dbReference>
<organism evidence="3 4">
    <name type="scientific">Spodoptera exigua</name>
    <name type="common">Beet armyworm</name>
    <name type="synonym">Noctua fulgens</name>
    <dbReference type="NCBI Taxonomy" id="7107"/>
    <lineage>
        <taxon>Eukaryota</taxon>
        <taxon>Metazoa</taxon>
        <taxon>Ecdysozoa</taxon>
        <taxon>Arthropoda</taxon>
        <taxon>Hexapoda</taxon>
        <taxon>Insecta</taxon>
        <taxon>Pterygota</taxon>
        <taxon>Neoptera</taxon>
        <taxon>Endopterygota</taxon>
        <taxon>Lepidoptera</taxon>
        <taxon>Glossata</taxon>
        <taxon>Ditrysia</taxon>
        <taxon>Noctuoidea</taxon>
        <taxon>Noctuidae</taxon>
        <taxon>Amphipyrinae</taxon>
        <taxon>Spodoptera</taxon>
    </lineage>
</organism>
<dbReference type="Pfam" id="PF25273">
    <property type="entry name" value="DUF7869"/>
    <property type="match status" value="1"/>
</dbReference>
<evidence type="ECO:0000313" key="3">
    <source>
        <dbReference type="EMBL" id="KAH9630407.1"/>
    </source>
</evidence>
<reference evidence="3" key="1">
    <citation type="journal article" date="2021" name="G3 (Bethesda)">
        <title>Genome and transcriptome analysis of the beet armyworm Spodoptera exigua reveals targets for pest control. .</title>
        <authorList>
            <person name="Simon S."/>
            <person name="Breeschoten T."/>
            <person name="Jansen H.J."/>
            <person name="Dirks R.P."/>
            <person name="Schranz M.E."/>
            <person name="Ros V.I.D."/>
        </authorList>
    </citation>
    <scope>NUCLEOTIDE SEQUENCE</scope>
    <source>
        <strain evidence="3">TB_SE_WUR_2020</strain>
    </source>
</reference>
<name>A0A922SAE1_SPOEX</name>
<gene>
    <name evidence="3" type="ORF">HF086_009556</name>
</gene>
<sequence>MESHYIRKKSKRKYLDRNLTLCKLYSLYVKKCEDENKEPVSEMTYRRIFSTEFNLGFFMPKKDQCLLCTMYNRANPEEKNKIQEEYQTHIVRKQTCNQEKDKDKKRAEEETNLLSATFDLQAILQLPCTDVGLLYYTRKLTLYNLTLYESAPPNEAYCFVWSEINGKKGSSEIGSILCHYLMKCVPEEVTEVSLFSDTCGGQNRNQFVAAILLWVIQNSNHLQIIEHKFLESGHSYMEADSMHSAIESAKKNVDLFCMTDWINIFKRARSKKRYRKNTKTITKNCYQVKEFKYNEFKDLTNTIILNRTKNTDGQQVKWLKIKRMKYIKGDKKIYYNYDMSNSFMAIDVTASDTQNKININSALTSSVHGYHSYATRNKAKRLPAEQVIELPTTSELQFPPLEQLYDGPLPITEAKKKDLINLCEKGVIPEEYHGWYRSFLVDRDRTERVPDVAASEESQSKSSVDSSADE</sequence>
<comment type="caution">
    <text evidence="3">The sequence shown here is derived from an EMBL/GenBank/DDBJ whole genome shotgun (WGS) entry which is preliminary data.</text>
</comment>
<evidence type="ECO:0000313" key="4">
    <source>
        <dbReference type="Proteomes" id="UP000814243"/>
    </source>
</evidence>
<evidence type="ECO:0000259" key="2">
    <source>
        <dbReference type="Pfam" id="PF25273"/>
    </source>
</evidence>
<dbReference type="PANTHER" id="PTHR10773:SF19">
    <property type="match status" value="1"/>
</dbReference>
<accession>A0A922SAE1</accession>
<dbReference type="EMBL" id="JACEFF010000823">
    <property type="protein sequence ID" value="KAH9630407.1"/>
    <property type="molecule type" value="Genomic_DNA"/>
</dbReference>
<dbReference type="Proteomes" id="UP000814243">
    <property type="component" value="Unassembled WGS sequence"/>
</dbReference>
<protein>
    <recommendedName>
        <fullName evidence="2">DUF7869 domain-containing protein</fullName>
    </recommendedName>
</protein>
<proteinExistence type="predicted"/>
<feature type="compositionally biased region" description="Low complexity" evidence="1">
    <location>
        <begin position="452"/>
        <end position="470"/>
    </location>
</feature>
<dbReference type="InterPro" id="IPR057191">
    <property type="entry name" value="DUF7869"/>
</dbReference>